<organism evidence="2 3">
    <name type="scientific">Enterococcus devriesei</name>
    <dbReference type="NCBI Taxonomy" id="319970"/>
    <lineage>
        <taxon>Bacteria</taxon>
        <taxon>Bacillati</taxon>
        <taxon>Bacillota</taxon>
        <taxon>Bacilli</taxon>
        <taxon>Lactobacillales</taxon>
        <taxon>Enterococcaceae</taxon>
        <taxon>Enterococcus</taxon>
    </lineage>
</organism>
<keyword evidence="3" id="KW-1185">Reference proteome</keyword>
<evidence type="ECO:0000313" key="2">
    <source>
        <dbReference type="EMBL" id="OJG36218.1"/>
    </source>
</evidence>
<proteinExistence type="predicted"/>
<comment type="caution">
    <text evidence="2">The sequence shown here is derived from an EMBL/GenBank/DDBJ whole genome shotgun (WGS) entry which is preliminary data.</text>
</comment>
<protein>
    <submittedName>
        <fullName evidence="2">Uncharacterized protein</fullName>
    </submittedName>
</protein>
<accession>A0A1L8SW83</accession>
<feature type="coiled-coil region" evidence="1">
    <location>
        <begin position="13"/>
        <end position="40"/>
    </location>
</feature>
<sequence>MEELYMEIEINNLLEFKKLVKQAESQLNQLNETLNKIETFEFRTQAV</sequence>
<dbReference type="AlphaFoldDB" id="A0A1L8SW83"/>
<reference evidence="2 3" key="1">
    <citation type="submission" date="2014-12" db="EMBL/GenBank/DDBJ databases">
        <title>Draft genome sequences of 29 type strains of Enterococci.</title>
        <authorList>
            <person name="Zhong Z."/>
            <person name="Sun Z."/>
            <person name="Liu W."/>
            <person name="Zhang W."/>
            <person name="Zhang H."/>
        </authorList>
    </citation>
    <scope>NUCLEOTIDE SEQUENCE [LARGE SCALE GENOMIC DNA]</scope>
    <source>
        <strain evidence="2 3">DSM 22802</strain>
    </source>
</reference>
<name>A0A1L8SW83_9ENTE</name>
<dbReference type="STRING" id="319970.RV00_GL001577"/>
<evidence type="ECO:0000313" key="3">
    <source>
        <dbReference type="Proteomes" id="UP000183700"/>
    </source>
</evidence>
<keyword evidence="1" id="KW-0175">Coiled coil</keyword>
<gene>
    <name evidence="2" type="ORF">RV00_GL001577</name>
</gene>
<dbReference type="Proteomes" id="UP000183700">
    <property type="component" value="Unassembled WGS sequence"/>
</dbReference>
<dbReference type="EMBL" id="JXKM01000003">
    <property type="protein sequence ID" value="OJG36218.1"/>
    <property type="molecule type" value="Genomic_DNA"/>
</dbReference>
<evidence type="ECO:0000256" key="1">
    <source>
        <dbReference type="SAM" id="Coils"/>
    </source>
</evidence>